<reference evidence="1" key="1">
    <citation type="submission" date="2020-08" db="EMBL/GenBank/DDBJ databases">
        <title>Genome sequencing and assembly of the red palm weevil Rhynchophorus ferrugineus.</title>
        <authorList>
            <person name="Dias G.B."/>
            <person name="Bergman C.M."/>
            <person name="Manee M."/>
        </authorList>
    </citation>
    <scope>NUCLEOTIDE SEQUENCE</scope>
    <source>
        <strain evidence="1">AA-2017</strain>
        <tissue evidence="1">Whole larva</tissue>
    </source>
</reference>
<name>A0A834IBN4_RHYFE</name>
<dbReference type="OrthoDB" id="204305at2759"/>
<dbReference type="Proteomes" id="UP000625711">
    <property type="component" value="Unassembled WGS sequence"/>
</dbReference>
<evidence type="ECO:0000313" key="1">
    <source>
        <dbReference type="EMBL" id="KAF7276007.1"/>
    </source>
</evidence>
<proteinExistence type="predicted"/>
<dbReference type="AlphaFoldDB" id="A0A834IBN4"/>
<keyword evidence="2" id="KW-1185">Reference proteome</keyword>
<gene>
    <name evidence="1" type="ORF">GWI33_011016</name>
</gene>
<sequence length="162" mass="18989">MRDYFSHTELILAGMWGGTRGAIHHIETLITDYIQTGNYLAKRVMDQHFLRYCIYPIIKQSMLHHDSLFEIQGSQPFPEHPIRDNYEQYNHYHVGCNISAHMEITVDVPNEQTVIWSVKDEHGHTVCEYQAQVFDKKCSVDLPRPFAEKIIAKKWKVITQTD</sequence>
<evidence type="ECO:0000313" key="2">
    <source>
        <dbReference type="Proteomes" id="UP000625711"/>
    </source>
</evidence>
<protein>
    <submittedName>
        <fullName evidence="1">Uncharacterized protein</fullName>
    </submittedName>
</protein>
<organism evidence="1 2">
    <name type="scientific">Rhynchophorus ferrugineus</name>
    <name type="common">Red palm weevil</name>
    <name type="synonym">Curculio ferrugineus</name>
    <dbReference type="NCBI Taxonomy" id="354439"/>
    <lineage>
        <taxon>Eukaryota</taxon>
        <taxon>Metazoa</taxon>
        <taxon>Ecdysozoa</taxon>
        <taxon>Arthropoda</taxon>
        <taxon>Hexapoda</taxon>
        <taxon>Insecta</taxon>
        <taxon>Pterygota</taxon>
        <taxon>Neoptera</taxon>
        <taxon>Endopterygota</taxon>
        <taxon>Coleoptera</taxon>
        <taxon>Polyphaga</taxon>
        <taxon>Cucujiformia</taxon>
        <taxon>Curculionidae</taxon>
        <taxon>Dryophthorinae</taxon>
        <taxon>Rhynchophorus</taxon>
    </lineage>
</organism>
<dbReference type="EMBL" id="JAACXV010008532">
    <property type="protein sequence ID" value="KAF7276007.1"/>
    <property type="molecule type" value="Genomic_DNA"/>
</dbReference>
<comment type="caution">
    <text evidence="1">The sequence shown here is derived from an EMBL/GenBank/DDBJ whole genome shotgun (WGS) entry which is preliminary data.</text>
</comment>
<accession>A0A834IBN4</accession>